<evidence type="ECO:0000313" key="1">
    <source>
        <dbReference type="EMBL" id="KKN81741.1"/>
    </source>
</evidence>
<dbReference type="AlphaFoldDB" id="A0A0F9W7T3"/>
<reference evidence="1" key="1">
    <citation type="journal article" date="2015" name="Nature">
        <title>Complex archaea that bridge the gap between prokaryotes and eukaryotes.</title>
        <authorList>
            <person name="Spang A."/>
            <person name="Saw J.H."/>
            <person name="Jorgensen S.L."/>
            <person name="Zaremba-Niedzwiedzka K."/>
            <person name="Martijn J."/>
            <person name="Lind A.E."/>
            <person name="van Eijk R."/>
            <person name="Schleper C."/>
            <person name="Guy L."/>
            <person name="Ettema T.J."/>
        </authorList>
    </citation>
    <scope>NUCLEOTIDE SEQUENCE</scope>
</reference>
<name>A0A0F9W7T3_9ZZZZ</name>
<dbReference type="EMBL" id="LAZR01000211">
    <property type="protein sequence ID" value="KKN81741.1"/>
    <property type="molecule type" value="Genomic_DNA"/>
</dbReference>
<comment type="caution">
    <text evidence="1">The sequence shown here is derived from an EMBL/GenBank/DDBJ whole genome shotgun (WGS) entry which is preliminary data.</text>
</comment>
<gene>
    <name evidence="1" type="ORF">LCGC14_0316530</name>
</gene>
<sequence length="72" mass="7994">MDRCGFTTVNGIKDKCTSECQFFLEESESCTIPVFMDNRNDILQSIAESLSGLNDIMLSISGALINIQKDNK</sequence>
<accession>A0A0F9W7T3</accession>
<organism evidence="1">
    <name type="scientific">marine sediment metagenome</name>
    <dbReference type="NCBI Taxonomy" id="412755"/>
    <lineage>
        <taxon>unclassified sequences</taxon>
        <taxon>metagenomes</taxon>
        <taxon>ecological metagenomes</taxon>
    </lineage>
</organism>
<protein>
    <submittedName>
        <fullName evidence="1">Uncharacterized protein</fullName>
    </submittedName>
</protein>
<proteinExistence type="predicted"/>